<feature type="transmembrane region" description="Helical" evidence="6">
    <location>
        <begin position="595"/>
        <end position="614"/>
    </location>
</feature>
<feature type="domain" description="ABC3 transporter permease C-terminal" evidence="7">
    <location>
        <begin position="545"/>
        <end position="646"/>
    </location>
</feature>
<dbReference type="InterPro" id="IPR052536">
    <property type="entry name" value="ABC-4_Integral_Memb_Prot"/>
</dbReference>
<dbReference type="PANTHER" id="PTHR46795:SF3">
    <property type="entry name" value="ABC TRANSPORTER PERMEASE"/>
    <property type="match status" value="1"/>
</dbReference>
<dbReference type="RefSeq" id="WP_050353995.1">
    <property type="nucleotide sequence ID" value="NZ_LGSS01000002.1"/>
</dbReference>
<organism evidence="8 9">
    <name type="scientific">Gottschalkia purinilytica</name>
    <name type="common">Clostridium purinilyticum</name>
    <dbReference type="NCBI Taxonomy" id="1503"/>
    <lineage>
        <taxon>Bacteria</taxon>
        <taxon>Bacillati</taxon>
        <taxon>Bacillota</taxon>
        <taxon>Tissierellia</taxon>
        <taxon>Tissierellales</taxon>
        <taxon>Gottschalkiaceae</taxon>
        <taxon>Gottschalkia</taxon>
    </lineage>
</organism>
<evidence type="ECO:0000313" key="9">
    <source>
        <dbReference type="Proteomes" id="UP000037267"/>
    </source>
</evidence>
<dbReference type="GO" id="GO:0005886">
    <property type="term" value="C:plasma membrane"/>
    <property type="evidence" value="ECO:0007669"/>
    <property type="project" value="UniProtKB-SubCell"/>
</dbReference>
<dbReference type="Pfam" id="PF02687">
    <property type="entry name" value="FtsX"/>
    <property type="match status" value="2"/>
</dbReference>
<comment type="similarity">
    <text evidence="6">Belongs to the ABC-4 integral membrane protein family.</text>
</comment>
<dbReference type="PANTHER" id="PTHR46795">
    <property type="entry name" value="ABC TRANSPORTER PERMEASE-RELATED-RELATED"/>
    <property type="match status" value="1"/>
</dbReference>
<feature type="domain" description="ABC3 transporter permease C-terminal" evidence="7">
    <location>
        <begin position="69"/>
        <end position="184"/>
    </location>
</feature>
<keyword evidence="8" id="KW-0449">Lipoprotein</keyword>
<evidence type="ECO:0000256" key="4">
    <source>
        <dbReference type="ARBA" id="ARBA00022989"/>
    </source>
</evidence>
<feature type="transmembrane region" description="Helical" evidence="6">
    <location>
        <begin position="229"/>
        <end position="254"/>
    </location>
</feature>
<keyword evidence="2 6" id="KW-1003">Cell membrane</keyword>
<keyword evidence="5 6" id="KW-0472">Membrane</keyword>
<feature type="transmembrane region" description="Helical" evidence="6">
    <location>
        <begin position="536"/>
        <end position="561"/>
    </location>
</feature>
<feature type="transmembrane region" description="Helical" evidence="6">
    <location>
        <begin position="21"/>
        <end position="40"/>
    </location>
</feature>
<gene>
    <name evidence="8" type="ORF">CLPU_2c00470</name>
</gene>
<keyword evidence="4 6" id="KW-1133">Transmembrane helix</keyword>
<evidence type="ECO:0000256" key="2">
    <source>
        <dbReference type="ARBA" id="ARBA00022475"/>
    </source>
</evidence>
<proteinExistence type="inferred from homology"/>
<evidence type="ECO:0000256" key="3">
    <source>
        <dbReference type="ARBA" id="ARBA00022692"/>
    </source>
</evidence>
<evidence type="ECO:0000313" key="8">
    <source>
        <dbReference type="EMBL" id="KNF09596.1"/>
    </source>
</evidence>
<dbReference type="InterPro" id="IPR003838">
    <property type="entry name" value="ABC3_permease_C"/>
</dbReference>
<dbReference type="PIRSF" id="PIRSF018968">
    <property type="entry name" value="ABC_permease_BceB"/>
    <property type="match status" value="1"/>
</dbReference>
<evidence type="ECO:0000256" key="5">
    <source>
        <dbReference type="ARBA" id="ARBA00023136"/>
    </source>
</evidence>
<comment type="subcellular location">
    <subcellularLocation>
        <location evidence="1 6">Cell membrane</location>
        <topology evidence="1 6">Multi-pass membrane protein</topology>
    </subcellularLocation>
</comment>
<feature type="transmembrane region" description="Helical" evidence="6">
    <location>
        <begin position="287"/>
        <end position="309"/>
    </location>
</feature>
<dbReference type="OrthoDB" id="9781780at2"/>
<reference evidence="9" key="1">
    <citation type="submission" date="2015-07" db="EMBL/GenBank/DDBJ databases">
        <title>Draft genome sequence of the purine-degrading Gottschalkia purinilyticum DSM 1384 (formerly Clostridium purinilyticum).</title>
        <authorList>
            <person name="Poehlein A."/>
            <person name="Schiel-Bengelsdorf B."/>
            <person name="Bengelsdorf F.R."/>
            <person name="Daniel R."/>
            <person name="Duerre P."/>
        </authorList>
    </citation>
    <scope>NUCLEOTIDE SEQUENCE [LARGE SCALE GENOMIC DNA]</scope>
    <source>
        <strain evidence="9">DSM 1384</strain>
    </source>
</reference>
<feature type="transmembrane region" description="Helical" evidence="6">
    <location>
        <begin position="626"/>
        <end position="646"/>
    </location>
</feature>
<dbReference type="PATRIC" id="fig|1503.3.peg.1544"/>
<feature type="transmembrane region" description="Helical" evidence="6">
    <location>
        <begin position="206"/>
        <end position="223"/>
    </location>
</feature>
<keyword evidence="9" id="KW-1185">Reference proteome</keyword>
<evidence type="ECO:0000256" key="6">
    <source>
        <dbReference type="PIRNR" id="PIRNR018968"/>
    </source>
</evidence>
<feature type="transmembrane region" description="Helical" evidence="6">
    <location>
        <begin position="153"/>
        <end position="178"/>
    </location>
</feature>
<keyword evidence="3 6" id="KW-0812">Transmembrane</keyword>
<keyword evidence="6" id="KW-0813">Transport</keyword>
<feature type="transmembrane region" description="Helical" evidence="6">
    <location>
        <begin position="117"/>
        <end position="141"/>
    </location>
</feature>
<protein>
    <submittedName>
        <fullName evidence="8">ABC-type transport system, involved in lipoprotein release, permease component</fullName>
    </submittedName>
</protein>
<dbReference type="STRING" id="1503.CLPU_2c00470"/>
<comment type="caution">
    <text evidence="8">The sequence shown here is derived from an EMBL/GenBank/DDBJ whole genome shotgun (WGS) entry which is preliminary data.</text>
</comment>
<sequence length="658" mass="74954">MTLSNMAVKNIRGNLYRYIMYYLSNTFTVTVFFLFANFIFHPSEITNVKRLGNGNAQQGVTNALIMCQFIIVIFTILFVAYSVSIFLKSRGKEFGLLSLFGMTKNQIRKYIMVESTIISFVSIVSGIILGSGLSRLFFIIIGKFLENNIPFSISFKAIGLTFAIFFVLFEVINMIMLFKIKGKEIVEQIKSNRIPKEVPKFSKTKSIIGVILLAIGYGIAWISRGTLVVLVMIPVIVIVTIGTYFIFTQFSIAVTNGLKKNNSRFYTKTNMVALSQMIFKLKDTAKVLFLASILGAVTFTATETVYSLFTEITNGVTEGTPNDIGIVELKKNTNDKIDIKEVKSILEKHNLDVKYLNNIEGIEAKIANKENEDKNDPNTVDFNIISNSQYNKLAKQSDEKQVKVNKDEIVYIFSSKPVKGFNEDEMLEKEKRLKEEGINLDINSNVKKYEVKETLYGKPINGSYLEDNKILVMNDDEFNKILKDIPKEKLFKYYGIQLNNWEDSYKASKEIGQFLGKDYEGYYSNKIEPYTAQKNAFGMILFIGFFIAFLFFIASGSIIYFKLFNDMKQDSVEYSILKKVGSSKNDIRKIITKQIGVIFFLPFIISTVHSLFALKSLANLLNSNLLTNGLIVMTGYFVFQLIYFLIIKSIYIRKIETL</sequence>
<dbReference type="InterPro" id="IPR027022">
    <property type="entry name" value="ABC_permease_BceB-typ"/>
</dbReference>
<dbReference type="GO" id="GO:0055085">
    <property type="term" value="P:transmembrane transport"/>
    <property type="evidence" value="ECO:0007669"/>
    <property type="project" value="UniProtKB-UniRule"/>
</dbReference>
<dbReference type="AlphaFoldDB" id="A0A0L0WDS7"/>
<name>A0A0L0WDS7_GOTPU</name>
<feature type="transmembrane region" description="Helical" evidence="6">
    <location>
        <begin position="60"/>
        <end position="87"/>
    </location>
</feature>
<dbReference type="Proteomes" id="UP000037267">
    <property type="component" value="Unassembled WGS sequence"/>
</dbReference>
<evidence type="ECO:0000259" key="7">
    <source>
        <dbReference type="Pfam" id="PF02687"/>
    </source>
</evidence>
<dbReference type="EMBL" id="LGSS01000002">
    <property type="protein sequence ID" value="KNF09596.1"/>
    <property type="molecule type" value="Genomic_DNA"/>
</dbReference>
<evidence type="ECO:0000256" key="1">
    <source>
        <dbReference type="ARBA" id="ARBA00004651"/>
    </source>
</evidence>
<accession>A0A0L0WDS7</accession>